<accession>A0A7X0JRW6</accession>
<organism evidence="3 4">
    <name type="scientific">Pseudoteredinibacter isoporae</name>
    <dbReference type="NCBI Taxonomy" id="570281"/>
    <lineage>
        <taxon>Bacteria</taxon>
        <taxon>Pseudomonadati</taxon>
        <taxon>Pseudomonadota</taxon>
        <taxon>Gammaproteobacteria</taxon>
        <taxon>Cellvibrionales</taxon>
        <taxon>Cellvibrionaceae</taxon>
        <taxon>Pseudoteredinibacter</taxon>
    </lineage>
</organism>
<feature type="region of interest" description="Disordered" evidence="1">
    <location>
        <begin position="158"/>
        <end position="222"/>
    </location>
</feature>
<keyword evidence="2" id="KW-0732">Signal</keyword>
<dbReference type="RefSeq" id="WP_166849238.1">
    <property type="nucleotide sequence ID" value="NZ_JAAONY010000001.1"/>
</dbReference>
<dbReference type="AlphaFoldDB" id="A0A7X0JRW6"/>
<comment type="caution">
    <text evidence="3">The sequence shown here is derived from an EMBL/GenBank/DDBJ whole genome shotgun (WGS) entry which is preliminary data.</text>
</comment>
<feature type="chain" id="PRO_5030781682" description="DUF3530 family protein" evidence="2">
    <location>
        <begin position="26"/>
        <end position="381"/>
    </location>
</feature>
<sequence>MNLSKPSLSITCLLLCLLLGGFAYGQDEDKSGPEPETTANNPAKTPTETSTETDTGSEPIVRPKLDKQYLAQEKMEALAKEIDPESLLWLGEGENRFLGVYQEAWRPLPYGAAIVLHSDGQHPRWPHTSRVLSDNLAKHGWTSLAISLPSSLPEAIPKRTTVGTIPSPMSTDPQSENSPDGNPEEVSAPVDKTQENTASAAQEMAAEESSMTMTEEDSGNTVDPEAQAYERLMEAYEYLRQQGLLNIAIICEGQSVIRAVKMIADIPVAPPSNPQATVAKPIAALVSINAASHIPGDPNFNLAKSMADLDLYVLDIYFDEGEESLQLAQQRKAHALRAGLPVYRQQQLPLPSSKLALGENPMSKRVRGFLNRYAKGRAKTL</sequence>
<feature type="signal peptide" evidence="2">
    <location>
        <begin position="1"/>
        <end position="25"/>
    </location>
</feature>
<dbReference type="InParanoid" id="A0A7X0JRW6"/>
<feature type="compositionally biased region" description="Low complexity" evidence="1">
    <location>
        <begin position="45"/>
        <end position="59"/>
    </location>
</feature>
<dbReference type="EMBL" id="JACHHT010000001">
    <property type="protein sequence ID" value="MBB6521173.1"/>
    <property type="molecule type" value="Genomic_DNA"/>
</dbReference>
<name>A0A7X0JRW6_9GAMM</name>
<dbReference type="Pfam" id="PF12048">
    <property type="entry name" value="DUF3530"/>
    <property type="match status" value="1"/>
</dbReference>
<evidence type="ECO:0000256" key="2">
    <source>
        <dbReference type="SAM" id="SignalP"/>
    </source>
</evidence>
<proteinExistence type="predicted"/>
<feature type="compositionally biased region" description="Low complexity" evidence="1">
    <location>
        <begin position="197"/>
        <end position="213"/>
    </location>
</feature>
<evidence type="ECO:0000256" key="1">
    <source>
        <dbReference type="SAM" id="MobiDB-lite"/>
    </source>
</evidence>
<keyword evidence="4" id="KW-1185">Reference proteome</keyword>
<protein>
    <recommendedName>
        <fullName evidence="5">DUF3530 family protein</fullName>
    </recommendedName>
</protein>
<evidence type="ECO:0000313" key="3">
    <source>
        <dbReference type="EMBL" id="MBB6521173.1"/>
    </source>
</evidence>
<feature type="region of interest" description="Disordered" evidence="1">
    <location>
        <begin position="27"/>
        <end position="60"/>
    </location>
</feature>
<evidence type="ECO:0000313" key="4">
    <source>
        <dbReference type="Proteomes" id="UP000528457"/>
    </source>
</evidence>
<reference evidence="3 4" key="1">
    <citation type="submission" date="2020-08" db="EMBL/GenBank/DDBJ databases">
        <title>Genomic Encyclopedia of Type Strains, Phase IV (KMG-IV): sequencing the most valuable type-strain genomes for metagenomic binning, comparative biology and taxonomic classification.</title>
        <authorList>
            <person name="Goeker M."/>
        </authorList>
    </citation>
    <scope>NUCLEOTIDE SEQUENCE [LARGE SCALE GENOMIC DNA]</scope>
    <source>
        <strain evidence="3 4">DSM 22368</strain>
    </source>
</reference>
<dbReference type="Proteomes" id="UP000528457">
    <property type="component" value="Unassembled WGS sequence"/>
</dbReference>
<dbReference type="InterPro" id="IPR022529">
    <property type="entry name" value="DUF3530"/>
</dbReference>
<feature type="compositionally biased region" description="Polar residues" evidence="1">
    <location>
        <begin position="161"/>
        <end position="180"/>
    </location>
</feature>
<gene>
    <name evidence="3" type="ORF">HNR48_001451</name>
</gene>
<evidence type="ECO:0008006" key="5">
    <source>
        <dbReference type="Google" id="ProtNLM"/>
    </source>
</evidence>